<dbReference type="STRING" id="3827.A0A1S2XL57"/>
<reference evidence="15" key="1">
    <citation type="journal article" date="2013" name="Nat. Biotechnol.">
        <title>Draft genome sequence of chickpea (Cicer arietinum) provides a resource for trait improvement.</title>
        <authorList>
            <person name="Varshney R.K."/>
            <person name="Song C."/>
            <person name="Saxena R.K."/>
            <person name="Azam S."/>
            <person name="Yu S."/>
            <person name="Sharpe A.G."/>
            <person name="Cannon S."/>
            <person name="Baek J."/>
            <person name="Rosen B.D."/>
            <person name="Tar'an B."/>
            <person name="Millan T."/>
            <person name="Zhang X."/>
            <person name="Ramsay L.D."/>
            <person name="Iwata A."/>
            <person name="Wang Y."/>
            <person name="Nelson W."/>
            <person name="Farmer A.D."/>
            <person name="Gaur P.M."/>
            <person name="Soderlund C."/>
            <person name="Penmetsa R.V."/>
            <person name="Xu C."/>
            <person name="Bharti A.K."/>
            <person name="He W."/>
            <person name="Winter P."/>
            <person name="Zhao S."/>
            <person name="Hane J.K."/>
            <person name="Carrasquilla-Garcia N."/>
            <person name="Condie J.A."/>
            <person name="Upadhyaya H.D."/>
            <person name="Luo M.C."/>
            <person name="Thudi M."/>
            <person name="Gowda C.L."/>
            <person name="Singh N.P."/>
            <person name="Lichtenzveig J."/>
            <person name="Gali K.K."/>
            <person name="Rubio J."/>
            <person name="Nadarajan N."/>
            <person name="Dolezel J."/>
            <person name="Bansal K.C."/>
            <person name="Xu X."/>
            <person name="Edwards D."/>
            <person name="Zhang G."/>
            <person name="Kahl G."/>
            <person name="Gil J."/>
            <person name="Singh K.B."/>
            <person name="Datta S.K."/>
            <person name="Jackson S.A."/>
            <person name="Wang J."/>
            <person name="Cook D.R."/>
        </authorList>
    </citation>
    <scope>NUCLEOTIDE SEQUENCE [LARGE SCALE GENOMIC DNA]</scope>
    <source>
        <strain evidence="15">cv. CDC Frontier</strain>
    </source>
</reference>
<gene>
    <name evidence="16" type="primary">LOC101513864</name>
</gene>
<protein>
    <recommendedName>
        <fullName evidence="3">RING-type E3 ubiquitin transferase</fullName>
        <ecNumber evidence="3">2.3.2.27</ecNumber>
    </recommendedName>
</protein>
<evidence type="ECO:0000256" key="4">
    <source>
        <dbReference type="ARBA" id="ARBA00022679"/>
    </source>
</evidence>
<sequence>MSNQNNQSSTATFEWNFEDDKTLQIQGRKLLFFAVVFTIIVLFTALFMCSRWIFRNRSLLGSIPTHHAPFVTSSPSQGLDPDAIKKLPIILYQTNCSNRALEETECCICLSAFRDGDKLKVLQKCDHCFHCECVDAWLVNHSSCPLCRASLKLDSSLPMILIQEPPVRYNLPL</sequence>
<dbReference type="GeneID" id="101513864"/>
<keyword evidence="12" id="KW-0863">Zinc-finger</keyword>
<keyword evidence="10 13" id="KW-0472">Membrane</keyword>
<dbReference type="SMART" id="SM00184">
    <property type="entry name" value="RING"/>
    <property type="match status" value="1"/>
</dbReference>
<dbReference type="PANTHER" id="PTHR46905:SF7">
    <property type="entry name" value="RING-H2 FINGER PROTEIN ATL78"/>
    <property type="match status" value="1"/>
</dbReference>
<evidence type="ECO:0000256" key="13">
    <source>
        <dbReference type="SAM" id="Phobius"/>
    </source>
</evidence>
<comment type="subcellular location">
    <subcellularLocation>
        <location evidence="2">Membrane</location>
        <topology evidence="2">Single-pass membrane protein</topology>
    </subcellularLocation>
</comment>
<dbReference type="SUPFAM" id="SSF57850">
    <property type="entry name" value="RING/U-box"/>
    <property type="match status" value="1"/>
</dbReference>
<dbReference type="KEGG" id="cam:101513864"/>
<evidence type="ECO:0000313" key="15">
    <source>
        <dbReference type="Proteomes" id="UP000087171"/>
    </source>
</evidence>
<keyword evidence="7" id="KW-0833">Ubl conjugation pathway</keyword>
<dbReference type="InterPro" id="IPR013083">
    <property type="entry name" value="Znf_RING/FYVE/PHD"/>
</dbReference>
<evidence type="ECO:0000256" key="6">
    <source>
        <dbReference type="ARBA" id="ARBA00022723"/>
    </source>
</evidence>
<keyword evidence="8" id="KW-0862">Zinc</keyword>
<dbReference type="GO" id="GO:0008270">
    <property type="term" value="F:zinc ion binding"/>
    <property type="evidence" value="ECO:0007669"/>
    <property type="project" value="UniProtKB-KW"/>
</dbReference>
<dbReference type="GO" id="GO:0016020">
    <property type="term" value="C:membrane"/>
    <property type="evidence" value="ECO:0007669"/>
    <property type="project" value="UniProtKB-SubCell"/>
</dbReference>
<dbReference type="AlphaFoldDB" id="A0A1S2XL57"/>
<keyword evidence="9 13" id="KW-1133">Transmembrane helix</keyword>
<evidence type="ECO:0000256" key="1">
    <source>
        <dbReference type="ARBA" id="ARBA00000900"/>
    </source>
</evidence>
<dbReference type="PaxDb" id="3827-XP_004491023.1"/>
<proteinExistence type="inferred from homology"/>
<dbReference type="GO" id="GO:0061630">
    <property type="term" value="F:ubiquitin protein ligase activity"/>
    <property type="evidence" value="ECO:0007669"/>
    <property type="project" value="UniProtKB-EC"/>
</dbReference>
<feature type="domain" description="RING-type" evidence="14">
    <location>
        <begin position="106"/>
        <end position="148"/>
    </location>
</feature>
<evidence type="ECO:0000256" key="11">
    <source>
        <dbReference type="ARBA" id="ARBA00024209"/>
    </source>
</evidence>
<dbReference type="OrthoDB" id="8062037at2759"/>
<reference evidence="16" key="2">
    <citation type="submission" date="2025-08" db="UniProtKB">
        <authorList>
            <consortium name="RefSeq"/>
        </authorList>
    </citation>
    <scope>IDENTIFICATION</scope>
    <source>
        <tissue evidence="16">Etiolated seedlings</tissue>
    </source>
</reference>
<dbReference type="GO" id="GO:0016567">
    <property type="term" value="P:protein ubiquitination"/>
    <property type="evidence" value="ECO:0007669"/>
    <property type="project" value="UniProtKB-UniPathway"/>
</dbReference>
<evidence type="ECO:0000256" key="9">
    <source>
        <dbReference type="ARBA" id="ARBA00022989"/>
    </source>
</evidence>
<keyword evidence="15" id="KW-1185">Reference proteome</keyword>
<comment type="catalytic activity">
    <reaction evidence="1">
        <text>S-ubiquitinyl-[E2 ubiquitin-conjugating enzyme]-L-cysteine + [acceptor protein]-L-lysine = [E2 ubiquitin-conjugating enzyme]-L-cysteine + N(6)-ubiquitinyl-[acceptor protein]-L-lysine.</text>
        <dbReference type="EC" id="2.3.2.27"/>
    </reaction>
</comment>
<feature type="transmembrane region" description="Helical" evidence="13">
    <location>
        <begin position="30"/>
        <end position="54"/>
    </location>
</feature>
<evidence type="ECO:0000256" key="12">
    <source>
        <dbReference type="PROSITE-ProRule" id="PRU00175"/>
    </source>
</evidence>
<evidence type="ECO:0000256" key="8">
    <source>
        <dbReference type="ARBA" id="ARBA00022833"/>
    </source>
</evidence>
<keyword evidence="6" id="KW-0479">Metal-binding</keyword>
<dbReference type="Gene3D" id="3.30.40.10">
    <property type="entry name" value="Zinc/RING finger domain, C3HC4 (zinc finger)"/>
    <property type="match status" value="1"/>
</dbReference>
<name>A0A1S2XL57_CICAR</name>
<comment type="similarity">
    <text evidence="11">Belongs to the RING-type zinc finger family. ATL subfamily.</text>
</comment>
<accession>A0A1S2XL57</accession>
<dbReference type="EC" id="2.3.2.27" evidence="3"/>
<dbReference type="RefSeq" id="XP_004491023.1">
    <property type="nucleotide sequence ID" value="XM_004490966.3"/>
</dbReference>
<organism evidence="15 16">
    <name type="scientific">Cicer arietinum</name>
    <name type="common">Chickpea</name>
    <name type="synonym">Garbanzo</name>
    <dbReference type="NCBI Taxonomy" id="3827"/>
    <lineage>
        <taxon>Eukaryota</taxon>
        <taxon>Viridiplantae</taxon>
        <taxon>Streptophyta</taxon>
        <taxon>Embryophyta</taxon>
        <taxon>Tracheophyta</taxon>
        <taxon>Spermatophyta</taxon>
        <taxon>Magnoliopsida</taxon>
        <taxon>eudicotyledons</taxon>
        <taxon>Gunneridae</taxon>
        <taxon>Pentapetalae</taxon>
        <taxon>rosids</taxon>
        <taxon>fabids</taxon>
        <taxon>Fabales</taxon>
        <taxon>Fabaceae</taxon>
        <taxon>Papilionoideae</taxon>
        <taxon>50 kb inversion clade</taxon>
        <taxon>NPAAA clade</taxon>
        <taxon>Hologalegina</taxon>
        <taxon>IRL clade</taxon>
        <taxon>Cicereae</taxon>
        <taxon>Cicer</taxon>
    </lineage>
</organism>
<dbReference type="PANTHER" id="PTHR46905">
    <property type="entry name" value="RING-H2 FINGER PROTEIN ATL78"/>
    <property type="match status" value="1"/>
</dbReference>
<evidence type="ECO:0000256" key="7">
    <source>
        <dbReference type="ARBA" id="ARBA00022786"/>
    </source>
</evidence>
<dbReference type="Proteomes" id="UP000087171">
    <property type="component" value="Chromosome Ca2"/>
</dbReference>
<evidence type="ECO:0000313" key="16">
    <source>
        <dbReference type="RefSeq" id="XP_004491023.1"/>
    </source>
</evidence>
<evidence type="ECO:0000256" key="5">
    <source>
        <dbReference type="ARBA" id="ARBA00022692"/>
    </source>
</evidence>
<dbReference type="UniPathway" id="UPA00143"/>
<evidence type="ECO:0000256" key="3">
    <source>
        <dbReference type="ARBA" id="ARBA00012483"/>
    </source>
</evidence>
<evidence type="ECO:0000256" key="2">
    <source>
        <dbReference type="ARBA" id="ARBA00004167"/>
    </source>
</evidence>
<dbReference type="InterPro" id="IPR001841">
    <property type="entry name" value="Znf_RING"/>
</dbReference>
<keyword evidence="4" id="KW-0808">Transferase</keyword>
<dbReference type="PROSITE" id="PS50089">
    <property type="entry name" value="ZF_RING_2"/>
    <property type="match status" value="1"/>
</dbReference>
<evidence type="ECO:0000256" key="10">
    <source>
        <dbReference type="ARBA" id="ARBA00023136"/>
    </source>
</evidence>
<evidence type="ECO:0000259" key="14">
    <source>
        <dbReference type="PROSITE" id="PS50089"/>
    </source>
</evidence>
<dbReference type="InterPro" id="IPR044602">
    <property type="entry name" value="ATL10/ATL72-79-like"/>
</dbReference>
<dbReference type="Pfam" id="PF13639">
    <property type="entry name" value="zf-RING_2"/>
    <property type="match status" value="1"/>
</dbReference>
<keyword evidence="5 13" id="KW-0812">Transmembrane</keyword>
<dbReference type="eggNOG" id="KOG0800">
    <property type="taxonomic scope" value="Eukaryota"/>
</dbReference>